<evidence type="ECO:0000256" key="2">
    <source>
        <dbReference type="SAM" id="SignalP"/>
    </source>
</evidence>
<feature type="chain" id="PRO_5046812221" description="Peptidase C39-like domain-containing protein" evidence="2">
    <location>
        <begin position="35"/>
        <end position="263"/>
    </location>
</feature>
<reference evidence="4 5" key="1">
    <citation type="submission" date="2021-01" db="EMBL/GenBank/DDBJ databases">
        <title>Whole genome shotgun sequence of Plantactinospora mayteni NBRC 109088.</title>
        <authorList>
            <person name="Komaki H."/>
            <person name="Tamura T."/>
        </authorList>
    </citation>
    <scope>NUCLEOTIDE SEQUENCE [LARGE SCALE GENOMIC DNA]</scope>
    <source>
        <strain evidence="4 5">NBRC 109088</strain>
    </source>
</reference>
<dbReference type="SUPFAM" id="SSF54001">
    <property type="entry name" value="Cysteine proteinases"/>
    <property type="match status" value="1"/>
</dbReference>
<accession>A0ABQ4EL75</accession>
<feature type="compositionally biased region" description="Polar residues" evidence="1">
    <location>
        <begin position="68"/>
        <end position="83"/>
    </location>
</feature>
<gene>
    <name evidence="4" type="ORF">Pma05_20600</name>
</gene>
<organism evidence="4 5">
    <name type="scientific">Plantactinospora mayteni</name>
    <dbReference type="NCBI Taxonomy" id="566021"/>
    <lineage>
        <taxon>Bacteria</taxon>
        <taxon>Bacillati</taxon>
        <taxon>Actinomycetota</taxon>
        <taxon>Actinomycetes</taxon>
        <taxon>Micromonosporales</taxon>
        <taxon>Micromonosporaceae</taxon>
        <taxon>Plantactinospora</taxon>
    </lineage>
</organism>
<evidence type="ECO:0000313" key="4">
    <source>
        <dbReference type="EMBL" id="GIG95487.1"/>
    </source>
</evidence>
<feature type="region of interest" description="Disordered" evidence="1">
    <location>
        <begin position="38"/>
        <end position="95"/>
    </location>
</feature>
<sequence length="263" mass="27547">MPEEPFRNLFRPGARRRVQKVALLSAAVVTAASAATAGALLNQPSTPADTGSTTAASLIPPAAAPNPDTDTSASPSSGPQATSEKPQPAEPKAPAEKTLDVSFEYQPNFYYCGPAAVRNALSARGIDVSQDELARGLRTTVNGTDSAEDTTRVLNDVVGSDRYRTSVIPGEDATPAQMDRLQADVVRAISSGYSVVANIVGGETDADGTWHDFPGGHYIALVGYSDDGRMVKVSDSSGMFGPASYWMSTINMANWIGTRGYSA</sequence>
<dbReference type="EMBL" id="BONX01000010">
    <property type="protein sequence ID" value="GIG95487.1"/>
    <property type="molecule type" value="Genomic_DNA"/>
</dbReference>
<name>A0ABQ4EL75_9ACTN</name>
<keyword evidence="5" id="KW-1185">Reference proteome</keyword>
<comment type="caution">
    <text evidence="4">The sequence shown here is derived from an EMBL/GenBank/DDBJ whole genome shotgun (WGS) entry which is preliminary data.</text>
</comment>
<dbReference type="InterPro" id="IPR039564">
    <property type="entry name" value="Peptidase_C39-like"/>
</dbReference>
<dbReference type="Gene3D" id="3.90.70.10">
    <property type="entry name" value="Cysteine proteinases"/>
    <property type="match status" value="1"/>
</dbReference>
<dbReference type="Proteomes" id="UP000621500">
    <property type="component" value="Unassembled WGS sequence"/>
</dbReference>
<feature type="domain" description="Peptidase C39-like" evidence="3">
    <location>
        <begin position="99"/>
        <end position="236"/>
    </location>
</feature>
<evidence type="ECO:0000259" key="3">
    <source>
        <dbReference type="Pfam" id="PF13529"/>
    </source>
</evidence>
<feature type="compositionally biased region" description="Polar residues" evidence="1">
    <location>
        <begin position="42"/>
        <end position="56"/>
    </location>
</feature>
<protein>
    <recommendedName>
        <fullName evidence="3">Peptidase C39-like domain-containing protein</fullName>
    </recommendedName>
</protein>
<dbReference type="InterPro" id="IPR038765">
    <property type="entry name" value="Papain-like_cys_pep_sf"/>
</dbReference>
<dbReference type="Pfam" id="PF13529">
    <property type="entry name" value="Peptidase_C39_2"/>
    <property type="match status" value="1"/>
</dbReference>
<evidence type="ECO:0000256" key="1">
    <source>
        <dbReference type="SAM" id="MobiDB-lite"/>
    </source>
</evidence>
<feature type="signal peptide" evidence="2">
    <location>
        <begin position="1"/>
        <end position="34"/>
    </location>
</feature>
<keyword evidence="2" id="KW-0732">Signal</keyword>
<proteinExistence type="predicted"/>
<evidence type="ECO:0000313" key="5">
    <source>
        <dbReference type="Proteomes" id="UP000621500"/>
    </source>
</evidence>